<organism evidence="1">
    <name type="scientific">hydrothermal vent metagenome</name>
    <dbReference type="NCBI Taxonomy" id="652676"/>
    <lineage>
        <taxon>unclassified sequences</taxon>
        <taxon>metagenomes</taxon>
        <taxon>ecological metagenomes</taxon>
    </lineage>
</organism>
<dbReference type="EMBL" id="UOED01000004">
    <property type="protein sequence ID" value="VAV86407.1"/>
    <property type="molecule type" value="Genomic_DNA"/>
</dbReference>
<reference evidence="1" key="1">
    <citation type="submission" date="2018-06" db="EMBL/GenBank/DDBJ databases">
        <authorList>
            <person name="Zhirakovskaya E."/>
        </authorList>
    </citation>
    <scope>NUCLEOTIDE SEQUENCE</scope>
</reference>
<evidence type="ECO:0000313" key="1">
    <source>
        <dbReference type="EMBL" id="VAV86407.1"/>
    </source>
</evidence>
<gene>
    <name evidence="1" type="ORF">MNBD_ALPHA02-534</name>
</gene>
<protein>
    <submittedName>
        <fullName evidence="1">Uncharacterized protein</fullName>
    </submittedName>
</protein>
<proteinExistence type="predicted"/>
<feature type="non-terminal residue" evidence="1">
    <location>
        <position position="62"/>
    </location>
</feature>
<dbReference type="AlphaFoldDB" id="A0A3B0R431"/>
<name>A0A3B0R431_9ZZZZ</name>
<accession>A0A3B0R431</accession>
<sequence length="62" mass="6741">MSRDAGGAKKYIVRLSNDERTYLETIIGTGRDSAGRLLKARILLKADIGAAPQEACKTTDYP</sequence>